<feature type="region of interest" description="Disordered" evidence="1">
    <location>
        <begin position="1"/>
        <end position="22"/>
    </location>
</feature>
<accession>A0ABN7XRT9</accession>
<proteinExistence type="predicted"/>
<dbReference type="EMBL" id="CAJVQB010171150">
    <property type="protein sequence ID" value="CAG8857457.1"/>
    <property type="molecule type" value="Genomic_DNA"/>
</dbReference>
<evidence type="ECO:0000313" key="2">
    <source>
        <dbReference type="EMBL" id="CAG8857457.1"/>
    </source>
</evidence>
<keyword evidence="3" id="KW-1185">Reference proteome</keyword>
<comment type="caution">
    <text evidence="2">The sequence shown here is derived from an EMBL/GenBank/DDBJ whole genome shotgun (WGS) entry which is preliminary data.</text>
</comment>
<evidence type="ECO:0000313" key="3">
    <source>
        <dbReference type="Proteomes" id="UP000789901"/>
    </source>
</evidence>
<protein>
    <submittedName>
        <fullName evidence="2">32661_t:CDS:1</fullName>
    </submittedName>
</protein>
<dbReference type="Proteomes" id="UP000789901">
    <property type="component" value="Unassembled WGS sequence"/>
</dbReference>
<sequence length="45" mass="5315">MKSEKEELKSKREKNDNLEKKLKIAQDSNTNLIIRLTTAKKELTR</sequence>
<reference evidence="2 3" key="1">
    <citation type="submission" date="2021-06" db="EMBL/GenBank/DDBJ databases">
        <authorList>
            <person name="Kallberg Y."/>
            <person name="Tangrot J."/>
            <person name="Rosling A."/>
        </authorList>
    </citation>
    <scope>NUCLEOTIDE SEQUENCE [LARGE SCALE GENOMIC DNA]</scope>
    <source>
        <strain evidence="2 3">120-4 pot B 10/14</strain>
    </source>
</reference>
<name>A0ABN7XRT9_GIGMA</name>
<gene>
    <name evidence="2" type="ORF">GMARGA_LOCUS46276</name>
</gene>
<feature type="non-terminal residue" evidence="2">
    <location>
        <position position="45"/>
    </location>
</feature>
<organism evidence="2 3">
    <name type="scientific">Gigaspora margarita</name>
    <dbReference type="NCBI Taxonomy" id="4874"/>
    <lineage>
        <taxon>Eukaryota</taxon>
        <taxon>Fungi</taxon>
        <taxon>Fungi incertae sedis</taxon>
        <taxon>Mucoromycota</taxon>
        <taxon>Glomeromycotina</taxon>
        <taxon>Glomeromycetes</taxon>
        <taxon>Diversisporales</taxon>
        <taxon>Gigasporaceae</taxon>
        <taxon>Gigaspora</taxon>
    </lineage>
</organism>
<evidence type="ECO:0000256" key="1">
    <source>
        <dbReference type="SAM" id="MobiDB-lite"/>
    </source>
</evidence>